<sequence length="206" mass="23122">MKIYDVTAPIHSDMPVYKNKPEKKPSIKTDTNGHVTESRISIDLHTGTHVDAPLHMFNEGETIETIDIKQLVRPVKVFDLTDAEENISYDDIKDLDIEENDFVIFKTKNSWDEGFNFEFIYVAADAAKHLAEKKIAGVAIDALGIERAQEGHPTHRTLMGNGVIIMEGLRLKDIEPGQYFMVAAPLNIQKTDASPARVLLFDEMIG</sequence>
<comment type="caution">
    <text evidence="12">The sequence shown here is derived from an EMBL/GenBank/DDBJ whole genome shotgun (WGS) entry which is preliminary data.</text>
</comment>
<reference evidence="13" key="1">
    <citation type="submission" date="2015-07" db="EMBL/GenBank/DDBJ databases">
        <title>Fjat-14235 jcm11544.</title>
        <authorList>
            <person name="Liu B."/>
            <person name="Wang J."/>
            <person name="Zhu Y."/>
            <person name="Liu G."/>
            <person name="Chen Q."/>
            <person name="Chen Z."/>
            <person name="Lan J."/>
            <person name="Che J."/>
            <person name="Ge C."/>
            <person name="Shi H."/>
            <person name="Pan Z."/>
            <person name="Liu X."/>
        </authorList>
    </citation>
    <scope>NUCLEOTIDE SEQUENCE [LARGE SCALE GENOMIC DNA]</scope>
    <source>
        <strain evidence="13">JCM 11544</strain>
    </source>
</reference>
<gene>
    <name evidence="12" type="ORF">AF331_02760</name>
</gene>
<proteinExistence type="predicted"/>
<comment type="cofactor">
    <cofactor evidence="1">
        <name>Zn(2+)</name>
        <dbReference type="ChEBI" id="CHEBI:29105"/>
    </cofactor>
</comment>
<dbReference type="EMBL" id="LGUE01000001">
    <property type="protein sequence ID" value="KON91459.1"/>
    <property type="molecule type" value="Genomic_DNA"/>
</dbReference>
<evidence type="ECO:0000256" key="4">
    <source>
        <dbReference type="ARBA" id="ARBA00012930"/>
    </source>
</evidence>
<evidence type="ECO:0000256" key="8">
    <source>
        <dbReference type="ARBA" id="ARBA00022833"/>
    </source>
</evidence>
<dbReference type="AlphaFoldDB" id="A0A0M0GNQ6"/>
<dbReference type="PANTHER" id="PTHR31118:SF32">
    <property type="entry name" value="KYNURENINE FORMAMIDASE"/>
    <property type="match status" value="1"/>
</dbReference>
<dbReference type="Proteomes" id="UP000037405">
    <property type="component" value="Unassembled WGS sequence"/>
</dbReference>
<evidence type="ECO:0000256" key="5">
    <source>
        <dbReference type="ARBA" id="ARBA00014889"/>
    </source>
</evidence>
<keyword evidence="7" id="KW-0378">Hydrolase</keyword>
<dbReference type="EC" id="3.5.1.9" evidence="4"/>
<name>A0A0M0GNQ6_9BACI</name>
<comment type="pathway">
    <text evidence="11">Amino-acid degradation; L-tryptophan degradation via kynurenine pathway; L-kynurenine from L-tryptophan: step 2/2.</text>
</comment>
<dbReference type="OrthoDB" id="9796085at2"/>
<evidence type="ECO:0000256" key="9">
    <source>
        <dbReference type="ARBA" id="ARBA00023079"/>
    </source>
</evidence>
<dbReference type="SUPFAM" id="SSF102198">
    <property type="entry name" value="Putative cyclase"/>
    <property type="match status" value="1"/>
</dbReference>
<evidence type="ECO:0000256" key="11">
    <source>
        <dbReference type="ARBA" id="ARBA00060547"/>
    </source>
</evidence>
<dbReference type="Gene3D" id="3.50.30.50">
    <property type="entry name" value="Putative cyclase"/>
    <property type="match status" value="1"/>
</dbReference>
<accession>A0A0M0GNQ6</accession>
<evidence type="ECO:0000313" key="12">
    <source>
        <dbReference type="EMBL" id="KON91459.1"/>
    </source>
</evidence>
<dbReference type="STRING" id="189381.GCA_900166615_03752"/>
<comment type="function">
    <text evidence="2">Catalyzes the hydrolysis of N-formyl-L-kynurenine to L-kynurenine, the second step in the kynurenine pathway of tryptophan degradation.</text>
</comment>
<dbReference type="GO" id="GO:0019441">
    <property type="term" value="P:L-tryptophan catabolic process to kynurenine"/>
    <property type="evidence" value="ECO:0007669"/>
    <property type="project" value="InterPro"/>
</dbReference>
<dbReference type="InterPro" id="IPR037175">
    <property type="entry name" value="KFase_sf"/>
</dbReference>
<evidence type="ECO:0000256" key="3">
    <source>
        <dbReference type="ARBA" id="ARBA00011738"/>
    </source>
</evidence>
<evidence type="ECO:0000256" key="1">
    <source>
        <dbReference type="ARBA" id="ARBA00001947"/>
    </source>
</evidence>
<dbReference type="RefSeq" id="WP_053426654.1">
    <property type="nucleotide sequence ID" value="NZ_CP096885.1"/>
</dbReference>
<keyword evidence="8" id="KW-0862">Zinc</keyword>
<protein>
    <recommendedName>
        <fullName evidence="5">Kynurenine formamidase</fullName>
        <ecNumber evidence="4">3.5.1.9</ecNumber>
    </recommendedName>
</protein>
<comment type="catalytic activity">
    <reaction evidence="10">
        <text>N-formyl-L-kynurenine + H2O = L-kynurenine + formate + H(+)</text>
        <dbReference type="Rhea" id="RHEA:13009"/>
        <dbReference type="ChEBI" id="CHEBI:15377"/>
        <dbReference type="ChEBI" id="CHEBI:15378"/>
        <dbReference type="ChEBI" id="CHEBI:15740"/>
        <dbReference type="ChEBI" id="CHEBI:57959"/>
        <dbReference type="ChEBI" id="CHEBI:58629"/>
        <dbReference type="EC" id="3.5.1.9"/>
    </reaction>
</comment>
<organism evidence="12 13">
    <name type="scientific">Rossellomorea marisflavi</name>
    <dbReference type="NCBI Taxonomy" id="189381"/>
    <lineage>
        <taxon>Bacteria</taxon>
        <taxon>Bacillati</taxon>
        <taxon>Bacillota</taxon>
        <taxon>Bacilli</taxon>
        <taxon>Bacillales</taxon>
        <taxon>Bacillaceae</taxon>
        <taxon>Rossellomorea</taxon>
    </lineage>
</organism>
<evidence type="ECO:0000256" key="10">
    <source>
        <dbReference type="ARBA" id="ARBA00048496"/>
    </source>
</evidence>
<keyword evidence="6" id="KW-0479">Metal-binding</keyword>
<dbReference type="Pfam" id="PF04199">
    <property type="entry name" value="Cyclase"/>
    <property type="match status" value="1"/>
</dbReference>
<dbReference type="GO" id="GO:0046872">
    <property type="term" value="F:metal ion binding"/>
    <property type="evidence" value="ECO:0007669"/>
    <property type="project" value="UniProtKB-KW"/>
</dbReference>
<evidence type="ECO:0000313" key="13">
    <source>
        <dbReference type="Proteomes" id="UP000037405"/>
    </source>
</evidence>
<evidence type="ECO:0000256" key="2">
    <source>
        <dbReference type="ARBA" id="ARBA00002204"/>
    </source>
</evidence>
<dbReference type="GO" id="GO:0004061">
    <property type="term" value="F:arylformamidase activity"/>
    <property type="evidence" value="ECO:0007669"/>
    <property type="project" value="UniProtKB-EC"/>
</dbReference>
<keyword evidence="13" id="KW-1185">Reference proteome</keyword>
<dbReference type="InterPro" id="IPR007325">
    <property type="entry name" value="KFase/CYL"/>
</dbReference>
<dbReference type="PATRIC" id="fig|189381.12.peg.642"/>
<keyword evidence="9" id="KW-0823">Tryptophan catabolism</keyword>
<evidence type="ECO:0000256" key="6">
    <source>
        <dbReference type="ARBA" id="ARBA00022723"/>
    </source>
</evidence>
<dbReference type="PANTHER" id="PTHR31118">
    <property type="entry name" value="CYCLASE-LIKE PROTEIN 2"/>
    <property type="match status" value="1"/>
</dbReference>
<comment type="subunit">
    <text evidence="3">Homodimer.</text>
</comment>
<evidence type="ECO:0000256" key="7">
    <source>
        <dbReference type="ARBA" id="ARBA00022801"/>
    </source>
</evidence>
<dbReference type="FunFam" id="3.50.30.50:FF:000001">
    <property type="entry name" value="Kynurenine formamidase"/>
    <property type="match status" value="1"/>
</dbReference>